<evidence type="ECO:0000313" key="2">
    <source>
        <dbReference type="EMBL" id="EGT56092.1"/>
    </source>
</evidence>
<proteinExistence type="predicted"/>
<reference evidence="3" key="1">
    <citation type="submission" date="2011-07" db="EMBL/GenBank/DDBJ databases">
        <authorList>
            <consortium name="Caenorhabditis brenneri Sequencing and Analysis Consortium"/>
            <person name="Wilson R.K."/>
        </authorList>
    </citation>
    <scope>NUCLEOTIDE SEQUENCE [LARGE SCALE GENOMIC DNA]</scope>
    <source>
        <strain evidence="3">PB2801</strain>
    </source>
</reference>
<evidence type="ECO:0000313" key="3">
    <source>
        <dbReference type="Proteomes" id="UP000008068"/>
    </source>
</evidence>
<dbReference type="AlphaFoldDB" id="G0PH68"/>
<accession>G0PH68</accession>
<keyword evidence="3" id="KW-1185">Reference proteome</keyword>
<organism evidence="3">
    <name type="scientific">Caenorhabditis brenneri</name>
    <name type="common">Nematode worm</name>
    <dbReference type="NCBI Taxonomy" id="135651"/>
    <lineage>
        <taxon>Eukaryota</taxon>
        <taxon>Metazoa</taxon>
        <taxon>Ecdysozoa</taxon>
        <taxon>Nematoda</taxon>
        <taxon>Chromadorea</taxon>
        <taxon>Rhabditida</taxon>
        <taxon>Rhabditina</taxon>
        <taxon>Rhabditomorpha</taxon>
        <taxon>Rhabditoidea</taxon>
        <taxon>Rhabditidae</taxon>
        <taxon>Peloderinae</taxon>
        <taxon>Caenorhabditis</taxon>
    </lineage>
</organism>
<name>G0PH68_CAEBE</name>
<feature type="region of interest" description="Disordered" evidence="1">
    <location>
        <begin position="1"/>
        <end position="176"/>
    </location>
</feature>
<feature type="compositionally biased region" description="Polar residues" evidence="1">
    <location>
        <begin position="72"/>
        <end position="89"/>
    </location>
</feature>
<gene>
    <name evidence="2" type="ORF">CAEBREN_22288</name>
</gene>
<sequence length="176" mass="20519">MPSSHHSGNRKMKGEREEIRKCRRESNKKKSGSRDHKYCFKSAETGAERNNSSYCDARFQKICQHKERSSRTRISNNEFSTDNSSSPPTIRSPWASPQKLRPRSLWFRSPVRLDRPEYHKSADGPSSPKIEENNKSESSTKHMDHYDNDNESGYVYEKIEGWDTDTDDEETPQQKC</sequence>
<protein>
    <submittedName>
        <fullName evidence="2">Uncharacterized protein</fullName>
    </submittedName>
</protein>
<dbReference type="InParanoid" id="G0PH68"/>
<feature type="compositionally biased region" description="Basic residues" evidence="1">
    <location>
        <begin position="21"/>
        <end position="31"/>
    </location>
</feature>
<evidence type="ECO:0000256" key="1">
    <source>
        <dbReference type="SAM" id="MobiDB-lite"/>
    </source>
</evidence>
<dbReference type="EMBL" id="GL380464">
    <property type="protein sequence ID" value="EGT56092.1"/>
    <property type="molecule type" value="Genomic_DNA"/>
</dbReference>
<dbReference type="Proteomes" id="UP000008068">
    <property type="component" value="Unassembled WGS sequence"/>
</dbReference>
<feature type="compositionally biased region" description="Basic and acidic residues" evidence="1">
    <location>
        <begin position="129"/>
        <end position="148"/>
    </location>
</feature>
<dbReference type="HOGENOM" id="CLU_1733090_0_0_1"/>
<feature type="compositionally biased region" description="Basic and acidic residues" evidence="1">
    <location>
        <begin position="111"/>
        <end position="122"/>
    </location>
</feature>
<feature type="compositionally biased region" description="Acidic residues" evidence="1">
    <location>
        <begin position="162"/>
        <end position="176"/>
    </location>
</feature>